<sequence>MNRLKELRTKKGLTLSKAVTELNDLGLKLTPTSLARYEKWPNKGGRNPSFETWVTLADYYDVPLNELMNMGDISKKVSNIVDTFRKSNDRMLSTQLDRISKTKFRDFESLNIAYAVQMVLDMYDRYDDDSDELTNITVILHALNNMIHNTIDDDNDYKDTIETFTKLVKSLEAQNKKASDDKPETEG</sequence>
<gene>
    <name evidence="2" type="ORF">A9176_07770</name>
</gene>
<proteinExistence type="predicted"/>
<dbReference type="SUPFAM" id="SSF47413">
    <property type="entry name" value="lambda repressor-like DNA-binding domains"/>
    <property type="match status" value="1"/>
</dbReference>
<protein>
    <recommendedName>
        <fullName evidence="1">HTH cro/C1-type domain-containing protein</fullName>
    </recommendedName>
</protein>
<dbReference type="EMBL" id="CP016329">
    <property type="protein sequence ID" value="AQN80249.1"/>
    <property type="molecule type" value="Genomic_DNA"/>
</dbReference>
<evidence type="ECO:0000259" key="1">
    <source>
        <dbReference type="PROSITE" id="PS50943"/>
    </source>
</evidence>
<reference evidence="2 3" key="1">
    <citation type="submission" date="2016-06" db="EMBL/GenBank/DDBJ databases">
        <authorList>
            <person name="Kim H.J."/>
        </authorList>
    </citation>
    <scope>NUCLEOTIDE SEQUENCE [LARGE SCALE GENOMIC DNA]</scope>
    <source>
        <strain evidence="2 3">KFRI01</strain>
    </source>
</reference>
<keyword evidence="3" id="KW-1185">Reference proteome</keyword>
<dbReference type="InterPro" id="IPR010982">
    <property type="entry name" value="Lambda_DNA-bd_dom_sf"/>
</dbReference>
<dbReference type="Pfam" id="PF01381">
    <property type="entry name" value="HTH_3"/>
    <property type="match status" value="1"/>
</dbReference>
<dbReference type="Gene3D" id="1.10.260.40">
    <property type="entry name" value="lambda repressor-like DNA-binding domains"/>
    <property type="match status" value="1"/>
</dbReference>
<accession>A0ABM6HV51</accession>
<evidence type="ECO:0000313" key="2">
    <source>
        <dbReference type="EMBL" id="AQN80249.1"/>
    </source>
</evidence>
<dbReference type="RefSeq" id="WP_077283070.1">
    <property type="nucleotide sequence ID" value="NZ_CP016329.1"/>
</dbReference>
<organism evidence="2 3">
    <name type="scientific">Leuconostoc garlicum</name>
    <dbReference type="NCBI Taxonomy" id="255248"/>
    <lineage>
        <taxon>Bacteria</taxon>
        <taxon>Bacillati</taxon>
        <taxon>Bacillota</taxon>
        <taxon>Bacilli</taxon>
        <taxon>Lactobacillales</taxon>
        <taxon>Lactobacillaceae</taxon>
        <taxon>Leuconostoc</taxon>
    </lineage>
</organism>
<dbReference type="SMART" id="SM00530">
    <property type="entry name" value="HTH_XRE"/>
    <property type="match status" value="1"/>
</dbReference>
<dbReference type="CDD" id="cd00093">
    <property type="entry name" value="HTH_XRE"/>
    <property type="match status" value="1"/>
</dbReference>
<name>A0ABM6HV51_9LACO</name>
<dbReference type="Proteomes" id="UP000188147">
    <property type="component" value="Chromosome"/>
</dbReference>
<feature type="domain" description="HTH cro/C1-type" evidence="1">
    <location>
        <begin position="4"/>
        <end position="67"/>
    </location>
</feature>
<dbReference type="PROSITE" id="PS50943">
    <property type="entry name" value="HTH_CROC1"/>
    <property type="match status" value="1"/>
</dbReference>
<dbReference type="InterPro" id="IPR001387">
    <property type="entry name" value="Cro/C1-type_HTH"/>
</dbReference>
<evidence type="ECO:0000313" key="3">
    <source>
        <dbReference type="Proteomes" id="UP000188147"/>
    </source>
</evidence>